<keyword evidence="3 7" id="KW-0812">Transmembrane</keyword>
<evidence type="ECO:0000256" key="4">
    <source>
        <dbReference type="ARBA" id="ARBA00022989"/>
    </source>
</evidence>
<feature type="compositionally biased region" description="Polar residues" evidence="6">
    <location>
        <begin position="242"/>
        <end position="251"/>
    </location>
</feature>
<dbReference type="OrthoDB" id="26679at2759"/>
<feature type="transmembrane region" description="Helical" evidence="7">
    <location>
        <begin position="412"/>
        <end position="431"/>
    </location>
</feature>
<feature type="compositionally biased region" description="Basic and acidic residues" evidence="6">
    <location>
        <begin position="332"/>
        <end position="345"/>
    </location>
</feature>
<feature type="transmembrane region" description="Helical" evidence="7">
    <location>
        <begin position="94"/>
        <end position="116"/>
    </location>
</feature>
<dbReference type="Pfam" id="PF07690">
    <property type="entry name" value="MFS_1"/>
    <property type="match status" value="2"/>
</dbReference>
<feature type="region of interest" description="Disordered" evidence="6">
    <location>
        <begin position="228"/>
        <end position="312"/>
    </location>
</feature>
<keyword evidence="10" id="KW-1185">Reference proteome</keyword>
<evidence type="ECO:0000256" key="3">
    <source>
        <dbReference type="ARBA" id="ARBA00022692"/>
    </source>
</evidence>
<dbReference type="PANTHER" id="PTHR23504:SF15">
    <property type="entry name" value="MAJOR FACILITATOR SUPERFAMILY (MFS) PROFILE DOMAIN-CONTAINING PROTEIN"/>
    <property type="match status" value="1"/>
</dbReference>
<evidence type="ECO:0000313" key="10">
    <source>
        <dbReference type="Proteomes" id="UP000664859"/>
    </source>
</evidence>
<feature type="region of interest" description="Disordered" evidence="6">
    <location>
        <begin position="329"/>
        <end position="350"/>
    </location>
</feature>
<gene>
    <name evidence="9" type="ORF">JKP88DRAFT_276447</name>
</gene>
<reference evidence="9" key="1">
    <citation type="submission" date="2021-02" db="EMBL/GenBank/DDBJ databases">
        <title>First Annotated Genome of the Yellow-green Alga Tribonema minus.</title>
        <authorList>
            <person name="Mahan K.M."/>
        </authorList>
    </citation>
    <scope>NUCLEOTIDE SEQUENCE</scope>
    <source>
        <strain evidence="9">UTEX B ZZ1240</strain>
    </source>
</reference>
<evidence type="ECO:0000256" key="2">
    <source>
        <dbReference type="ARBA" id="ARBA00022448"/>
    </source>
</evidence>
<feature type="transmembrane region" description="Helical" evidence="7">
    <location>
        <begin position="443"/>
        <end position="462"/>
    </location>
</feature>
<feature type="transmembrane region" description="Helical" evidence="7">
    <location>
        <begin position="542"/>
        <end position="562"/>
    </location>
</feature>
<feature type="transmembrane region" description="Helical" evidence="7">
    <location>
        <begin position="6"/>
        <end position="25"/>
    </location>
</feature>
<dbReference type="SUPFAM" id="SSF103473">
    <property type="entry name" value="MFS general substrate transporter"/>
    <property type="match status" value="1"/>
</dbReference>
<dbReference type="GO" id="GO:0022857">
    <property type="term" value="F:transmembrane transporter activity"/>
    <property type="evidence" value="ECO:0007669"/>
    <property type="project" value="InterPro"/>
</dbReference>
<feature type="transmembrane region" description="Helical" evidence="7">
    <location>
        <begin position="37"/>
        <end position="56"/>
    </location>
</feature>
<dbReference type="Proteomes" id="UP000664859">
    <property type="component" value="Unassembled WGS sequence"/>
</dbReference>
<feature type="compositionally biased region" description="Acidic residues" evidence="6">
    <location>
        <begin position="257"/>
        <end position="268"/>
    </location>
</feature>
<evidence type="ECO:0000256" key="7">
    <source>
        <dbReference type="SAM" id="Phobius"/>
    </source>
</evidence>
<evidence type="ECO:0000313" key="9">
    <source>
        <dbReference type="EMBL" id="KAG5186112.1"/>
    </source>
</evidence>
<keyword evidence="5 7" id="KW-0472">Membrane</keyword>
<feature type="transmembrane region" description="Helical" evidence="7">
    <location>
        <begin position="468"/>
        <end position="490"/>
    </location>
</feature>
<dbReference type="Gene3D" id="1.20.1250.20">
    <property type="entry name" value="MFS general substrate transporter like domains"/>
    <property type="match status" value="2"/>
</dbReference>
<feature type="domain" description="Major facilitator superfamily (MFS) profile" evidence="8">
    <location>
        <begin position="1"/>
        <end position="164"/>
    </location>
</feature>
<dbReference type="InterPro" id="IPR011701">
    <property type="entry name" value="MFS"/>
</dbReference>
<feature type="transmembrane region" description="Helical" evidence="7">
    <location>
        <begin position="502"/>
        <end position="530"/>
    </location>
</feature>
<feature type="transmembrane region" description="Helical" evidence="7">
    <location>
        <begin position="136"/>
        <end position="160"/>
    </location>
</feature>
<sequence length="621" mass="63822">MSEGYYAGFIAGAFMLGRFASSYPWGRFSDKYGRKPALLIGAASVCVFSLGFGLSTELWVAVLMRLLLGALNGTVSTCKVCVSEICGKAHEVKGMGYITGCWSISFVIGPALGGLLADPCNQYPGVFPRGGAFERFPYLLPNALASIFGVLSLVTVWFMVPETSGPRSTLLPSAAPAGSSGKNLKYKFQRVATTEGGVAGGGGGSNFTIEDADDDALSALPAKHPAVELPRYHGGSSGGSSAQHSLRSVASTADAALSDDSDDDGDDDHDGRRLDGMQRNGGSGSGGGGGGGGANGNGNGDRNGAGAMAPFGRHLSQHGSVRHALLDGSEGDLEKGEGRGQKGDGGDVGGGGAGHRSGVLALLSVAPARRVLVVYMVLSLLVIMFDETYPLWALSTQQVGGLDWQPGTIGQVLSMAGVFMALFQFLVYPHVARALGYVRMLKVVSVVVIPLYALFPMCSLLRDRPALLWPAMVCIKVGSNMIFTSIFLIVNNSVEGDQRGGLNGLAMTAGSAAKAIGPPLGATLFAYSIAGAHSLPLVDYHLTFVVCAVLSIAVAVASHLYFPDDLIKSPETQKAEAATAAAEAAEAVDEDAAVAGAADGDAAASPLLPLPPRLLLAAAAH</sequence>
<evidence type="ECO:0000259" key="8">
    <source>
        <dbReference type="PROSITE" id="PS50850"/>
    </source>
</evidence>
<dbReference type="PANTHER" id="PTHR23504">
    <property type="entry name" value="MAJOR FACILITATOR SUPERFAMILY DOMAIN-CONTAINING PROTEIN 10"/>
    <property type="match status" value="1"/>
</dbReference>
<accession>A0A835Z5M2</accession>
<dbReference type="PROSITE" id="PS50850">
    <property type="entry name" value="MFS"/>
    <property type="match status" value="1"/>
</dbReference>
<comment type="caution">
    <text evidence="9">The sequence shown here is derived from an EMBL/GenBank/DDBJ whole genome shotgun (WGS) entry which is preliminary data.</text>
</comment>
<dbReference type="EMBL" id="JAFCMP010000113">
    <property type="protein sequence ID" value="KAG5186112.1"/>
    <property type="molecule type" value="Genomic_DNA"/>
</dbReference>
<feature type="transmembrane region" description="Helical" evidence="7">
    <location>
        <begin position="372"/>
        <end position="392"/>
    </location>
</feature>
<keyword evidence="2" id="KW-0813">Transport</keyword>
<dbReference type="PRINTS" id="PR01035">
    <property type="entry name" value="TCRTETA"/>
</dbReference>
<proteinExistence type="predicted"/>
<feature type="compositionally biased region" description="Gly residues" evidence="6">
    <location>
        <begin position="279"/>
        <end position="303"/>
    </location>
</feature>
<protein>
    <submittedName>
        <fullName evidence="9">Major facilitator superfamily domain-containing protein</fullName>
    </submittedName>
</protein>
<dbReference type="InterPro" id="IPR036259">
    <property type="entry name" value="MFS_trans_sf"/>
</dbReference>
<dbReference type="GO" id="GO:0016020">
    <property type="term" value="C:membrane"/>
    <property type="evidence" value="ECO:0007669"/>
    <property type="project" value="UniProtKB-SubCell"/>
</dbReference>
<name>A0A835Z5M2_9STRA</name>
<dbReference type="AlphaFoldDB" id="A0A835Z5M2"/>
<dbReference type="InterPro" id="IPR020846">
    <property type="entry name" value="MFS_dom"/>
</dbReference>
<evidence type="ECO:0000256" key="1">
    <source>
        <dbReference type="ARBA" id="ARBA00004141"/>
    </source>
</evidence>
<evidence type="ECO:0000256" key="6">
    <source>
        <dbReference type="SAM" id="MobiDB-lite"/>
    </source>
</evidence>
<comment type="subcellular location">
    <subcellularLocation>
        <location evidence="1">Membrane</location>
        <topology evidence="1">Multi-pass membrane protein</topology>
    </subcellularLocation>
</comment>
<dbReference type="InterPro" id="IPR001958">
    <property type="entry name" value="Tet-R_TetA/multi-R_MdtG-like"/>
</dbReference>
<keyword evidence="4 7" id="KW-1133">Transmembrane helix</keyword>
<organism evidence="9 10">
    <name type="scientific">Tribonema minus</name>
    <dbReference type="NCBI Taxonomy" id="303371"/>
    <lineage>
        <taxon>Eukaryota</taxon>
        <taxon>Sar</taxon>
        <taxon>Stramenopiles</taxon>
        <taxon>Ochrophyta</taxon>
        <taxon>PX clade</taxon>
        <taxon>Xanthophyceae</taxon>
        <taxon>Tribonematales</taxon>
        <taxon>Tribonemataceae</taxon>
        <taxon>Tribonema</taxon>
    </lineage>
</organism>
<evidence type="ECO:0000256" key="5">
    <source>
        <dbReference type="ARBA" id="ARBA00023136"/>
    </source>
</evidence>